<keyword evidence="5 9" id="KW-0963">Cytoplasm</keyword>
<dbReference type="GO" id="GO:0000785">
    <property type="term" value="C:chromatin"/>
    <property type="evidence" value="ECO:0007669"/>
    <property type="project" value="EnsemblFungi"/>
</dbReference>
<proteinExistence type="inferred from homology"/>
<dbReference type="STRING" id="436907.A7TGV5"/>
<dbReference type="GO" id="GO:0005634">
    <property type="term" value="C:nucleus"/>
    <property type="evidence" value="ECO:0007669"/>
    <property type="project" value="UniProtKB-SubCell"/>
</dbReference>
<dbReference type="GO" id="GO:0003755">
    <property type="term" value="F:peptidyl-prolyl cis-trans isomerase activity"/>
    <property type="evidence" value="ECO:0007669"/>
    <property type="project" value="UniProtKB-KW"/>
</dbReference>
<dbReference type="EC" id="5.2.1.8" evidence="9"/>
<dbReference type="GO" id="GO:0000082">
    <property type="term" value="P:G1/S transition of mitotic cell cycle"/>
    <property type="evidence" value="ECO:0007669"/>
    <property type="project" value="EnsemblFungi"/>
</dbReference>
<gene>
    <name evidence="11" type="ORF">Kpol_2001p77</name>
</gene>
<dbReference type="GO" id="GO:0000159">
    <property type="term" value="C:protein phosphatase type 2A complex"/>
    <property type="evidence" value="ECO:0007669"/>
    <property type="project" value="EnsemblFungi"/>
</dbReference>
<dbReference type="GO" id="GO:0007052">
    <property type="term" value="P:mitotic spindle organization"/>
    <property type="evidence" value="ECO:0007669"/>
    <property type="project" value="EnsemblFungi"/>
</dbReference>
<protein>
    <recommendedName>
        <fullName evidence="9">Serine/threonine-protein phosphatase 2A activator</fullName>
        <ecNumber evidence="9">5.2.1.8</ecNumber>
    </recommendedName>
    <alternativeName>
        <fullName evidence="9">Phosphotyrosyl phosphatase activator</fullName>
    </alternativeName>
</protein>
<evidence type="ECO:0000313" key="12">
    <source>
        <dbReference type="Proteomes" id="UP000000267"/>
    </source>
</evidence>
<reference evidence="11 12" key="1">
    <citation type="journal article" date="2007" name="Proc. Natl. Acad. Sci. U.S.A.">
        <title>Independent sorting-out of thousands of duplicated gene pairs in two yeast species descended from a whole-genome duplication.</title>
        <authorList>
            <person name="Scannell D.R."/>
            <person name="Frank A.C."/>
            <person name="Conant G.C."/>
            <person name="Byrne K.P."/>
            <person name="Woolfit M."/>
            <person name="Wolfe K.H."/>
        </authorList>
    </citation>
    <scope>NUCLEOTIDE SEQUENCE [LARGE SCALE GENOMIC DNA]</scope>
    <source>
        <strain evidence="12">ATCC 22028 / DSM 70294 / BCRC 21397 / CBS 2163 / NBRC 10782 / NRRL Y-8283 / UCD 57-17</strain>
    </source>
</reference>
<dbReference type="PANTHER" id="PTHR10012">
    <property type="entry name" value="SERINE/THREONINE-PROTEIN PHOSPHATASE 2A REGULATORY SUBUNIT B"/>
    <property type="match status" value="1"/>
</dbReference>
<dbReference type="CDD" id="cd04087">
    <property type="entry name" value="PTPA"/>
    <property type="match status" value="1"/>
</dbReference>
<dbReference type="Pfam" id="PF03095">
    <property type="entry name" value="PTPA"/>
    <property type="match status" value="1"/>
</dbReference>
<dbReference type="OrthoDB" id="16120at2759"/>
<dbReference type="GeneID" id="5546867"/>
<dbReference type="OMA" id="IHESQDV"/>
<comment type="similarity">
    <text evidence="4 9">Belongs to the PTPA-type PPIase family.</text>
</comment>
<keyword evidence="8" id="KW-0539">Nucleus</keyword>
<dbReference type="PIRSF" id="PIRSF016325">
    <property type="entry name" value="Phstyr_phstse_ac"/>
    <property type="match status" value="1"/>
</dbReference>
<name>A7TGV5_VANPO</name>
<evidence type="ECO:0000256" key="6">
    <source>
        <dbReference type="ARBA" id="ARBA00023110"/>
    </source>
</evidence>
<dbReference type="FunCoup" id="A7TGV5">
    <property type="interactions" value="118"/>
</dbReference>
<dbReference type="GO" id="GO:0006914">
    <property type="term" value="P:autophagy"/>
    <property type="evidence" value="ECO:0007669"/>
    <property type="project" value="EnsemblFungi"/>
</dbReference>
<dbReference type="FunFam" id="1.20.120.1150:FF:000002">
    <property type="entry name" value="Serine/threonine-protein phosphatase 2A activator"/>
    <property type="match status" value="1"/>
</dbReference>
<dbReference type="Proteomes" id="UP000000267">
    <property type="component" value="Unassembled WGS sequence"/>
</dbReference>
<dbReference type="Gene3D" id="1.20.120.1150">
    <property type="match status" value="1"/>
</dbReference>
<comment type="subcellular location">
    <subcellularLocation>
        <location evidence="3 9">Cytoplasm</location>
    </subcellularLocation>
    <subcellularLocation>
        <location evidence="2">Nucleus</location>
    </subcellularLocation>
</comment>
<keyword evidence="6 9" id="KW-0697">Rotamase</keyword>
<evidence type="ECO:0000256" key="7">
    <source>
        <dbReference type="ARBA" id="ARBA00023235"/>
    </source>
</evidence>
<evidence type="ECO:0000256" key="5">
    <source>
        <dbReference type="ARBA" id="ARBA00022490"/>
    </source>
</evidence>
<accession>A7TGV5</accession>
<organism evidence="12">
    <name type="scientific">Vanderwaltozyma polyspora (strain ATCC 22028 / DSM 70294 / BCRC 21397 / CBS 2163 / NBRC 10782 / NRRL Y-8283 / UCD 57-17)</name>
    <name type="common">Kluyveromyces polysporus</name>
    <dbReference type="NCBI Taxonomy" id="436907"/>
    <lineage>
        <taxon>Eukaryota</taxon>
        <taxon>Fungi</taxon>
        <taxon>Dikarya</taxon>
        <taxon>Ascomycota</taxon>
        <taxon>Saccharomycotina</taxon>
        <taxon>Saccharomycetes</taxon>
        <taxon>Saccharomycetales</taxon>
        <taxon>Saccharomycetaceae</taxon>
        <taxon>Vanderwaltozyma</taxon>
    </lineage>
</organism>
<evidence type="ECO:0000256" key="4">
    <source>
        <dbReference type="ARBA" id="ARBA00011019"/>
    </source>
</evidence>
<evidence type="ECO:0000256" key="9">
    <source>
        <dbReference type="RuleBase" id="RU361210"/>
    </source>
</evidence>
<evidence type="ECO:0000256" key="10">
    <source>
        <dbReference type="SAM" id="MobiDB-lite"/>
    </source>
</evidence>
<feature type="region of interest" description="Disordered" evidence="10">
    <location>
        <begin position="384"/>
        <end position="413"/>
    </location>
</feature>
<evidence type="ECO:0000256" key="1">
    <source>
        <dbReference type="ARBA" id="ARBA00000971"/>
    </source>
</evidence>
<dbReference type="GO" id="GO:0006281">
    <property type="term" value="P:DNA repair"/>
    <property type="evidence" value="ECO:0007669"/>
    <property type="project" value="EnsemblFungi"/>
</dbReference>
<feature type="compositionally biased region" description="Polar residues" evidence="10">
    <location>
        <begin position="395"/>
        <end position="413"/>
    </location>
</feature>
<keyword evidence="12" id="KW-1185">Reference proteome</keyword>
<dbReference type="KEGG" id="vpo:Kpol_2001p77"/>
<evidence type="ECO:0000256" key="2">
    <source>
        <dbReference type="ARBA" id="ARBA00004123"/>
    </source>
</evidence>
<dbReference type="InterPro" id="IPR043170">
    <property type="entry name" value="PTPA_C_lid"/>
</dbReference>
<comment type="function">
    <text evidence="9">PPIases accelerate the folding of proteins. It catalyzes the cis-trans isomerization of proline imidic peptide bonds in oligopeptides.</text>
</comment>
<dbReference type="GO" id="GO:0006357">
    <property type="term" value="P:regulation of transcription by RNA polymerase II"/>
    <property type="evidence" value="ECO:0007669"/>
    <property type="project" value="EnsemblFungi"/>
</dbReference>
<dbReference type="SUPFAM" id="SSF140984">
    <property type="entry name" value="PTPA-like"/>
    <property type="match status" value="1"/>
</dbReference>
<dbReference type="PANTHER" id="PTHR10012:SF3">
    <property type="entry name" value="SERINE_THREONINE-PROTEIN PHOSPHATASE 2A ACTIVATOR 1"/>
    <property type="match status" value="1"/>
</dbReference>
<dbReference type="EMBL" id="DS480388">
    <property type="protein sequence ID" value="EDO18568.1"/>
    <property type="molecule type" value="Genomic_DNA"/>
</dbReference>
<evidence type="ECO:0000256" key="8">
    <source>
        <dbReference type="ARBA" id="ARBA00023242"/>
    </source>
</evidence>
<dbReference type="RefSeq" id="XP_001646426.1">
    <property type="nucleotide sequence ID" value="XM_001646376.1"/>
</dbReference>
<dbReference type="GO" id="GO:0008160">
    <property type="term" value="F:protein tyrosine phosphatase activator activity"/>
    <property type="evidence" value="ECO:0007669"/>
    <property type="project" value="TreeGrafter"/>
</dbReference>
<comment type="catalytic activity">
    <reaction evidence="1 9">
        <text>[protein]-peptidylproline (omega=180) = [protein]-peptidylproline (omega=0)</text>
        <dbReference type="Rhea" id="RHEA:16237"/>
        <dbReference type="Rhea" id="RHEA-COMP:10747"/>
        <dbReference type="Rhea" id="RHEA-COMP:10748"/>
        <dbReference type="ChEBI" id="CHEBI:83833"/>
        <dbReference type="ChEBI" id="CHEBI:83834"/>
        <dbReference type="EC" id="5.2.1.8"/>
    </reaction>
</comment>
<evidence type="ECO:0000313" key="11">
    <source>
        <dbReference type="EMBL" id="EDO18568.1"/>
    </source>
</evidence>
<keyword evidence="7 9" id="KW-0413">Isomerase</keyword>
<evidence type="ECO:0000256" key="3">
    <source>
        <dbReference type="ARBA" id="ARBA00004496"/>
    </source>
</evidence>
<dbReference type="InterPro" id="IPR004327">
    <property type="entry name" value="Phstyr_phstse_ac"/>
</dbReference>
<sequence>MKMKQPLLNKEPIEFCLPVKRIYDSQGTSLFQSSVAIFRLKYFISKYIKLVPNVDIPDESYVSEIPTVNKLVKLISELSLLVDETPPAPGPRRFGNLSCREWHKKVDLNLKSLLMKMLTDDKQNISSKCKDSVVELSYYLGNSFGSSTRLDYGTGHELSFIAVIAGIDMLGLWTENIKGGDLLIIFNEYYKLMKKLILTYTLEPAGSHGVWGLDDHFHFAYILGSAQWSETNNPPLKPMDIVNKDLVCEYANTNMYCSAIKFIDCVKSGPFSEHSPMLYDISQSVHNWSKVESGLLKMYMVEVLNKFPVVQHFWFGTGLFPWIDNNTKKSLPLYENDAKKTTSIHTKSPSPSPLGISTRRDFSKFTSPALNRNPICRNPNHLGIGANPLRKSNMGPPSTNSVNSIFTRNSPSI</sequence>
<dbReference type="PhylomeDB" id="A7TGV5"/>
<dbReference type="GO" id="GO:0005737">
    <property type="term" value="C:cytoplasm"/>
    <property type="evidence" value="ECO:0007669"/>
    <property type="project" value="UniProtKB-SubCell"/>
</dbReference>
<dbReference type="InParanoid" id="A7TGV5"/>
<dbReference type="InterPro" id="IPR037218">
    <property type="entry name" value="PTPA_sf"/>
</dbReference>
<dbReference type="AlphaFoldDB" id="A7TGV5"/>
<dbReference type="HOGENOM" id="CLU_030733_2_1_1"/>
<dbReference type="eggNOG" id="KOG2867">
    <property type="taxonomic scope" value="Eukaryota"/>
</dbReference>